<reference evidence="6" key="1">
    <citation type="journal article" date="2019" name="Int. J. Syst. Evol. Microbiol.">
        <title>The Global Catalogue of Microorganisms (GCM) 10K type strain sequencing project: providing services to taxonomists for standard genome sequencing and annotation.</title>
        <authorList>
            <consortium name="The Broad Institute Genomics Platform"/>
            <consortium name="The Broad Institute Genome Sequencing Center for Infectious Disease"/>
            <person name="Wu L."/>
            <person name="Ma J."/>
        </authorList>
    </citation>
    <scope>NUCLEOTIDE SEQUENCE [LARGE SCALE GENOMIC DNA]</scope>
    <source>
        <strain evidence="6">NBRC 108725</strain>
    </source>
</reference>
<sequence>MAQKVIVETVDDLDGSVITDGSGGTVAFSYQGKSYEIDLSSDNREKLASALEPYISKARPTGQRRRVAEAPSQSRNSGGSGNRLQEVREWARANGHQVSDRGRISKQIQDAFEQAH</sequence>
<keyword evidence="1" id="KW-0238">DNA-binding</keyword>
<evidence type="ECO:0000259" key="3">
    <source>
        <dbReference type="Pfam" id="PF11774"/>
    </source>
</evidence>
<gene>
    <name evidence="5" type="ORF">GCM10025866_08640</name>
</gene>
<evidence type="ECO:0000259" key="4">
    <source>
        <dbReference type="Pfam" id="PF23359"/>
    </source>
</evidence>
<dbReference type="InterPro" id="IPR055370">
    <property type="entry name" value="Lsr2_DNA-bd"/>
</dbReference>
<dbReference type="Pfam" id="PF11774">
    <property type="entry name" value="Lsr2"/>
    <property type="match status" value="1"/>
</dbReference>
<dbReference type="Pfam" id="PF23359">
    <property type="entry name" value="Lsr2_DNA-bd"/>
    <property type="match status" value="1"/>
</dbReference>
<feature type="domain" description="Lsr2 DNA-binding" evidence="4">
    <location>
        <begin position="81"/>
        <end position="115"/>
    </location>
</feature>
<feature type="region of interest" description="Disordered" evidence="2">
    <location>
        <begin position="53"/>
        <end position="116"/>
    </location>
</feature>
<keyword evidence="6" id="KW-1185">Reference proteome</keyword>
<name>A0ABM8G9T0_9MICO</name>
<feature type="domain" description="Lsr2 dimerization" evidence="3">
    <location>
        <begin position="1"/>
        <end position="61"/>
    </location>
</feature>
<accession>A0ABM8G9T0</accession>
<dbReference type="Proteomes" id="UP001321498">
    <property type="component" value="Chromosome"/>
</dbReference>
<protein>
    <submittedName>
        <fullName evidence="5">Lsr2 family protein</fullName>
    </submittedName>
</protein>
<dbReference type="InterPro" id="IPR036625">
    <property type="entry name" value="E3-bd_dom_sf"/>
</dbReference>
<dbReference type="InterPro" id="IPR042261">
    <property type="entry name" value="Lsr2-like_dimerization"/>
</dbReference>
<proteinExistence type="predicted"/>
<dbReference type="RefSeq" id="WP_286278355.1">
    <property type="nucleotide sequence ID" value="NZ_AP027731.1"/>
</dbReference>
<organism evidence="5 6">
    <name type="scientific">Naasia aerilata</name>
    <dbReference type="NCBI Taxonomy" id="1162966"/>
    <lineage>
        <taxon>Bacteria</taxon>
        <taxon>Bacillati</taxon>
        <taxon>Actinomycetota</taxon>
        <taxon>Actinomycetes</taxon>
        <taxon>Micrococcales</taxon>
        <taxon>Microbacteriaceae</taxon>
        <taxon>Naasia</taxon>
    </lineage>
</organism>
<dbReference type="Gene3D" id="3.30.60.230">
    <property type="entry name" value="Lsr2, dimerization domain"/>
    <property type="match status" value="1"/>
</dbReference>
<evidence type="ECO:0000313" key="6">
    <source>
        <dbReference type="Proteomes" id="UP001321498"/>
    </source>
</evidence>
<evidence type="ECO:0000313" key="5">
    <source>
        <dbReference type="EMBL" id="BDZ44955.1"/>
    </source>
</evidence>
<dbReference type="Gene3D" id="4.10.320.10">
    <property type="entry name" value="E3-binding domain"/>
    <property type="match status" value="1"/>
</dbReference>
<evidence type="ECO:0000256" key="2">
    <source>
        <dbReference type="SAM" id="MobiDB-lite"/>
    </source>
</evidence>
<dbReference type="EMBL" id="AP027731">
    <property type="protein sequence ID" value="BDZ44955.1"/>
    <property type="molecule type" value="Genomic_DNA"/>
</dbReference>
<evidence type="ECO:0000256" key="1">
    <source>
        <dbReference type="ARBA" id="ARBA00023125"/>
    </source>
</evidence>
<dbReference type="InterPro" id="IPR024412">
    <property type="entry name" value="Lsr2_dim_dom"/>
</dbReference>